<accession>A0A7R9EH21</accession>
<feature type="compositionally biased region" description="Polar residues" evidence="1">
    <location>
        <begin position="206"/>
        <end position="217"/>
    </location>
</feature>
<evidence type="ECO:0000313" key="3">
    <source>
        <dbReference type="EMBL" id="CAD7433874.1"/>
    </source>
</evidence>
<feature type="compositionally biased region" description="Polar residues" evidence="1">
    <location>
        <begin position="230"/>
        <end position="245"/>
    </location>
</feature>
<feature type="chain" id="PRO_5031494883" evidence="2">
    <location>
        <begin position="23"/>
        <end position="307"/>
    </location>
</feature>
<dbReference type="AlphaFoldDB" id="A0A7R9EH21"/>
<gene>
    <name evidence="3" type="ORF">TMSB3V08_LOCUS10538</name>
</gene>
<evidence type="ECO:0000256" key="2">
    <source>
        <dbReference type="SAM" id="SignalP"/>
    </source>
</evidence>
<evidence type="ECO:0000256" key="1">
    <source>
        <dbReference type="SAM" id="MobiDB-lite"/>
    </source>
</evidence>
<reference evidence="3" key="1">
    <citation type="submission" date="2020-11" db="EMBL/GenBank/DDBJ databases">
        <authorList>
            <person name="Tran Van P."/>
        </authorList>
    </citation>
    <scope>NUCLEOTIDE SEQUENCE</scope>
</reference>
<feature type="region of interest" description="Disordered" evidence="1">
    <location>
        <begin position="206"/>
        <end position="307"/>
    </location>
</feature>
<feature type="region of interest" description="Disordered" evidence="1">
    <location>
        <begin position="54"/>
        <end position="149"/>
    </location>
</feature>
<feature type="signal peptide" evidence="2">
    <location>
        <begin position="1"/>
        <end position="22"/>
    </location>
</feature>
<proteinExistence type="predicted"/>
<organism evidence="3">
    <name type="scientific">Timema monikensis</name>
    <dbReference type="NCBI Taxonomy" id="170555"/>
    <lineage>
        <taxon>Eukaryota</taxon>
        <taxon>Metazoa</taxon>
        <taxon>Ecdysozoa</taxon>
        <taxon>Arthropoda</taxon>
        <taxon>Hexapoda</taxon>
        <taxon>Insecta</taxon>
        <taxon>Pterygota</taxon>
        <taxon>Neoptera</taxon>
        <taxon>Polyneoptera</taxon>
        <taxon>Phasmatodea</taxon>
        <taxon>Timematodea</taxon>
        <taxon>Timematoidea</taxon>
        <taxon>Timematidae</taxon>
        <taxon>Timema</taxon>
    </lineage>
</organism>
<feature type="compositionally biased region" description="Basic and acidic residues" evidence="1">
    <location>
        <begin position="98"/>
        <end position="110"/>
    </location>
</feature>
<keyword evidence="2" id="KW-0732">Signal</keyword>
<feature type="compositionally biased region" description="Basic and acidic residues" evidence="1">
    <location>
        <begin position="61"/>
        <end position="76"/>
    </location>
</feature>
<feature type="compositionally biased region" description="Low complexity" evidence="1">
    <location>
        <begin position="77"/>
        <end position="86"/>
    </location>
</feature>
<name>A0A7R9EH21_9NEOP</name>
<dbReference type="EMBL" id="OB796867">
    <property type="protein sequence ID" value="CAD7433874.1"/>
    <property type="molecule type" value="Genomic_DNA"/>
</dbReference>
<sequence>MADFRMVHTLVLVVCLAGLVATTPYISQDSDESMEVGGRSTTLSAVLGTEVNRSIRNKSSSSEDKDSSSSEDKDSSFSEGSKSSGDLATLVPETSGQSDEHSSRTRRDTSSKGSAPRKILPTIREEPSSRVARAEPNQEPGADKQHQGLHSSLINTVQDPGNTKVVTAWSPCRRGVSGNVDLQLQQRPAAPWITDRHQLVWEDSHPQAQALSSNTAASPRPERSPAVTPGPQTRRQPASSQSSLRTPPIHPVGRFARGAQESRTPQGPRPAQSPGLSRQGPTDIRPGVQQSRPDIEKMVDSPKVPYF</sequence>
<protein>
    <submittedName>
        <fullName evidence="3">Uncharacterized protein</fullName>
    </submittedName>
</protein>